<dbReference type="AlphaFoldDB" id="A0AAD1WQJ2"/>
<gene>
    <name evidence="1" type="ORF">PECUL_23A058739</name>
</gene>
<feature type="non-terminal residue" evidence="1">
    <location>
        <position position="1"/>
    </location>
</feature>
<keyword evidence="2" id="KW-1185">Reference proteome</keyword>
<protein>
    <submittedName>
        <fullName evidence="1">Uncharacterized protein</fullName>
    </submittedName>
</protein>
<feature type="non-terminal residue" evidence="1">
    <location>
        <position position="83"/>
    </location>
</feature>
<reference evidence="1" key="1">
    <citation type="submission" date="2022-03" db="EMBL/GenBank/DDBJ databases">
        <authorList>
            <person name="Alioto T."/>
            <person name="Alioto T."/>
            <person name="Gomez Garrido J."/>
        </authorList>
    </citation>
    <scope>NUCLEOTIDE SEQUENCE</scope>
</reference>
<dbReference type="Proteomes" id="UP001295444">
    <property type="component" value="Chromosome 12"/>
</dbReference>
<evidence type="ECO:0000313" key="1">
    <source>
        <dbReference type="EMBL" id="CAH2324439.1"/>
    </source>
</evidence>
<sequence>IALKRLAQAPISYPTLRLHSHDLPEDFKQSPACTKLKEKDAGYEISGSNKGGITLPERVLSHTLTAASRHCQILKGHIPQRPQ</sequence>
<dbReference type="EMBL" id="OW240923">
    <property type="protein sequence ID" value="CAH2324439.1"/>
    <property type="molecule type" value="Genomic_DNA"/>
</dbReference>
<organism evidence="1 2">
    <name type="scientific">Pelobates cultripes</name>
    <name type="common">Western spadefoot toad</name>
    <dbReference type="NCBI Taxonomy" id="61616"/>
    <lineage>
        <taxon>Eukaryota</taxon>
        <taxon>Metazoa</taxon>
        <taxon>Chordata</taxon>
        <taxon>Craniata</taxon>
        <taxon>Vertebrata</taxon>
        <taxon>Euteleostomi</taxon>
        <taxon>Amphibia</taxon>
        <taxon>Batrachia</taxon>
        <taxon>Anura</taxon>
        <taxon>Pelobatoidea</taxon>
        <taxon>Pelobatidae</taxon>
        <taxon>Pelobates</taxon>
    </lineage>
</organism>
<name>A0AAD1WQJ2_PELCU</name>
<proteinExistence type="predicted"/>
<accession>A0AAD1WQJ2</accession>
<evidence type="ECO:0000313" key="2">
    <source>
        <dbReference type="Proteomes" id="UP001295444"/>
    </source>
</evidence>